<keyword evidence="4 6" id="KW-0472">Membrane</keyword>
<evidence type="ECO:0000256" key="1">
    <source>
        <dbReference type="ARBA" id="ARBA00004141"/>
    </source>
</evidence>
<evidence type="ECO:0000313" key="8">
    <source>
        <dbReference type="Proteomes" id="UP000664521"/>
    </source>
</evidence>
<keyword evidence="3 6" id="KW-1133">Transmembrane helix</keyword>
<keyword evidence="2 6" id="KW-0812">Transmembrane</keyword>
<feature type="transmembrane region" description="Helical" evidence="6">
    <location>
        <begin position="151"/>
        <end position="169"/>
    </location>
</feature>
<comment type="subcellular location">
    <subcellularLocation>
        <location evidence="1">Membrane</location>
        <topology evidence="1">Multi-pass membrane protein</topology>
    </subcellularLocation>
</comment>
<dbReference type="PANTHER" id="PTHR35042:SF1">
    <property type="entry name" value="DUF1772-DOMAIN-CONTAINING PROTEIN"/>
    <property type="match status" value="1"/>
</dbReference>
<evidence type="ECO:0000256" key="6">
    <source>
        <dbReference type="SAM" id="Phobius"/>
    </source>
</evidence>
<feature type="transmembrane region" description="Helical" evidence="6">
    <location>
        <begin position="12"/>
        <end position="37"/>
    </location>
</feature>
<dbReference type="AlphaFoldDB" id="A0A8H3F7S3"/>
<organism evidence="7 8">
    <name type="scientific">Heterodermia speciosa</name>
    <dbReference type="NCBI Taxonomy" id="116794"/>
    <lineage>
        <taxon>Eukaryota</taxon>
        <taxon>Fungi</taxon>
        <taxon>Dikarya</taxon>
        <taxon>Ascomycota</taxon>
        <taxon>Pezizomycotina</taxon>
        <taxon>Lecanoromycetes</taxon>
        <taxon>OSLEUM clade</taxon>
        <taxon>Lecanoromycetidae</taxon>
        <taxon>Caliciales</taxon>
        <taxon>Physciaceae</taxon>
        <taxon>Heterodermia</taxon>
    </lineage>
</organism>
<evidence type="ECO:0000313" key="7">
    <source>
        <dbReference type="EMBL" id="CAF9918660.1"/>
    </source>
</evidence>
<accession>A0A8H3F7S3</accession>
<comment type="caution">
    <text evidence="7">The sequence shown here is derived from an EMBL/GenBank/DDBJ whole genome shotgun (WGS) entry which is preliminary data.</text>
</comment>
<sequence length="170" mass="17967">MSLPIQITQALGITGSAFLAGGILSVSAFAIPAIQLAPEGLAARQWKKLYIRGKNSAPYVATTTALALGALSYQFYGTLNQPRAELYGLSALLIILNPPYTWIFVDGINSKLWATADASSASKNDDETDPAAAPGGQSTKELLDLWATHNVIRGLLPLAGSIIAFWTTFG</sequence>
<evidence type="ECO:0000256" key="2">
    <source>
        <dbReference type="ARBA" id="ARBA00022692"/>
    </source>
</evidence>
<dbReference type="PANTHER" id="PTHR35042">
    <property type="entry name" value="ANTHRONE OXYGENASE ENCC"/>
    <property type="match status" value="1"/>
</dbReference>
<evidence type="ECO:0008006" key="9">
    <source>
        <dbReference type="Google" id="ProtNLM"/>
    </source>
</evidence>
<dbReference type="GO" id="GO:0016020">
    <property type="term" value="C:membrane"/>
    <property type="evidence" value="ECO:0007669"/>
    <property type="project" value="UniProtKB-SubCell"/>
</dbReference>
<feature type="transmembrane region" description="Helical" evidence="6">
    <location>
        <begin position="86"/>
        <end position="105"/>
    </location>
</feature>
<dbReference type="OrthoDB" id="3750842at2759"/>
<protein>
    <recommendedName>
        <fullName evidence="9">DUF1772-domain-containing protein</fullName>
    </recommendedName>
</protein>
<evidence type="ECO:0000256" key="3">
    <source>
        <dbReference type="ARBA" id="ARBA00022989"/>
    </source>
</evidence>
<keyword evidence="8" id="KW-1185">Reference proteome</keyword>
<dbReference type="Proteomes" id="UP000664521">
    <property type="component" value="Unassembled WGS sequence"/>
</dbReference>
<dbReference type="Pfam" id="PF08592">
    <property type="entry name" value="Anthrone_oxy"/>
    <property type="match status" value="1"/>
</dbReference>
<evidence type="ECO:0000256" key="5">
    <source>
        <dbReference type="ARBA" id="ARBA00034313"/>
    </source>
</evidence>
<gene>
    <name evidence="7" type="ORF">HETSPECPRED_003826</name>
</gene>
<proteinExistence type="inferred from homology"/>
<dbReference type="EMBL" id="CAJPDS010000022">
    <property type="protein sequence ID" value="CAF9918660.1"/>
    <property type="molecule type" value="Genomic_DNA"/>
</dbReference>
<evidence type="ECO:0000256" key="4">
    <source>
        <dbReference type="ARBA" id="ARBA00023136"/>
    </source>
</evidence>
<name>A0A8H3F7S3_9LECA</name>
<dbReference type="InterPro" id="IPR013901">
    <property type="entry name" value="Anthrone_oxy"/>
</dbReference>
<feature type="transmembrane region" description="Helical" evidence="6">
    <location>
        <begin position="57"/>
        <end position="79"/>
    </location>
</feature>
<comment type="similarity">
    <text evidence="5">Belongs to the anthrone oxygenase family.</text>
</comment>
<reference evidence="7" key="1">
    <citation type="submission" date="2021-03" db="EMBL/GenBank/DDBJ databases">
        <authorList>
            <person name="Tagirdzhanova G."/>
        </authorList>
    </citation>
    <scope>NUCLEOTIDE SEQUENCE</scope>
</reference>